<dbReference type="PANTHER" id="PTHR19879">
    <property type="entry name" value="TRANSCRIPTION INITIATION FACTOR TFIID"/>
    <property type="match status" value="1"/>
</dbReference>
<feature type="domain" description="PKD" evidence="3">
    <location>
        <begin position="54"/>
        <end position="129"/>
    </location>
</feature>
<dbReference type="SUPFAM" id="SSF50969">
    <property type="entry name" value="YVTN repeat-like/Quinoprotein amine dehydrogenase"/>
    <property type="match status" value="1"/>
</dbReference>
<evidence type="ECO:0000313" key="5">
    <source>
        <dbReference type="EMBL" id="TQF11218.1"/>
    </source>
</evidence>
<dbReference type="InterPro" id="IPR011047">
    <property type="entry name" value="Quinoprotein_ADH-like_sf"/>
</dbReference>
<feature type="chain" id="PRO_5021804411" evidence="2">
    <location>
        <begin position="26"/>
        <end position="837"/>
    </location>
</feature>
<dbReference type="Pfam" id="PF00801">
    <property type="entry name" value="PKD"/>
    <property type="match status" value="1"/>
</dbReference>
<dbReference type="InterPro" id="IPR024977">
    <property type="entry name" value="Apc4-like_WD40_dom"/>
</dbReference>
<keyword evidence="2" id="KW-0732">Signal</keyword>
<dbReference type="PANTHER" id="PTHR19879:SF9">
    <property type="entry name" value="TRANSCRIPTION INITIATION FACTOR TFIID SUBUNIT 5"/>
    <property type="match status" value="1"/>
</dbReference>
<dbReference type="AlphaFoldDB" id="A0A540WQC4"/>
<evidence type="ECO:0000259" key="3">
    <source>
        <dbReference type="Pfam" id="PF00801"/>
    </source>
</evidence>
<protein>
    <submittedName>
        <fullName evidence="5">PKD domain-containing protein</fullName>
    </submittedName>
</protein>
<sequence>MPMTSRLVSLRIVSLSSLSVGLALACVLGACSSKEDPPKPSSRAPGVARIQIEDALVEPGVPVRFRCTAADPDGDSLTYVFDWGAGGTLPQSPEVDSGTMSGVDIPFTQEGTFQARCRAVDSAGNEGAWSPQLTFIIRGVQPDGAWGLQVEVVGQGRVTSTPSGIDCPGTCGVRHPAGTRVTLDVVPASGWQLVGTSACEGTLGRCELLFDADKVFTVRFAPVLDTALSWQRTGARLPTSPEWSPDGTLLAAVDGSVSANGLLRIWDATSGRVTRLMAPVPPARFTTVAWKPGGGAVVAVGMSTGRVSVLDVAAGRMLNQWPVQAGSVRTLAWSPDGTRLASATDASKEVHFWNPTTGERAGEMLVAVDKVRRLSWSPDGSRLAMLAGQGGGFSRWVEFHVVGTQGPEELLTGVAGFAWSPDGTRFVVGLQGEVKVYATDGYRVEATYERAWDLASEVDWSADGRWLGVAGAARALFVLDAGTGEVVVEASQPPLPGTLMGYDAFRFHPTKPQFLVVDDLPPVLDVFTVDSGAGTWSRREVLSHHYTVEAAAWSPTGEVLASSGDEGEVRLWDRVGDPLRTLSGHGGLGVHALAWNTDGTRLFTGGDDGVINVWRTNDGTLAQLPIRREPTSSLGLEMVAPSPDGTRVASVLGGTVVASERGVIRIHQVSNGAELFRFPDGSRQVLSLAWTPEGTLVVAYAGMSWDFWDPRTQAITSVAPGVDIAPLAAALSPDGTKLAFGGRPGLSVREVATGKLLAETPFAFSPEALAWSADGRRVAGGGLGGQVFVWDASAPTLPATVIGFHDNNVSAVSWRPDGSLVTTGGRDSSLRVWRFTP</sequence>
<proteinExistence type="predicted"/>
<comment type="caution">
    <text evidence="5">The sequence shown here is derived from an EMBL/GenBank/DDBJ whole genome shotgun (WGS) entry which is preliminary data.</text>
</comment>
<keyword evidence="1" id="KW-0853">WD repeat</keyword>
<dbReference type="OrthoDB" id="9765809at2"/>
<evidence type="ECO:0000313" key="6">
    <source>
        <dbReference type="Proteomes" id="UP000315369"/>
    </source>
</evidence>
<feature type="repeat" description="WD" evidence="1">
    <location>
        <begin position="590"/>
        <end position="624"/>
    </location>
</feature>
<dbReference type="SUPFAM" id="SSF50998">
    <property type="entry name" value="Quinoprotein alcohol dehydrogenase-like"/>
    <property type="match status" value="1"/>
</dbReference>
<dbReference type="InterPro" id="IPR015943">
    <property type="entry name" value="WD40/YVTN_repeat-like_dom_sf"/>
</dbReference>
<feature type="signal peptide" evidence="2">
    <location>
        <begin position="1"/>
        <end position="25"/>
    </location>
</feature>
<feature type="domain" description="Anaphase-promoting complex subunit 4-like WD40" evidence="4">
    <location>
        <begin position="285"/>
        <end position="334"/>
    </location>
</feature>
<dbReference type="Gene3D" id="2.130.10.10">
    <property type="entry name" value="YVTN repeat-like/Quinoprotein amine dehydrogenase"/>
    <property type="match status" value="4"/>
</dbReference>
<accession>A0A540WQC4</accession>
<dbReference type="PROSITE" id="PS51257">
    <property type="entry name" value="PROKAR_LIPOPROTEIN"/>
    <property type="match status" value="1"/>
</dbReference>
<dbReference type="Gene3D" id="2.60.40.10">
    <property type="entry name" value="Immunoglobulins"/>
    <property type="match status" value="1"/>
</dbReference>
<dbReference type="Proteomes" id="UP000315369">
    <property type="component" value="Unassembled WGS sequence"/>
</dbReference>
<dbReference type="PROSITE" id="PS50294">
    <property type="entry name" value="WD_REPEATS_REGION"/>
    <property type="match status" value="2"/>
</dbReference>
<dbReference type="InterPro" id="IPR013783">
    <property type="entry name" value="Ig-like_fold"/>
</dbReference>
<organism evidence="5 6">
    <name type="scientific">Myxococcus llanfairpwllgwyngyllgogerychwyrndrobwllllantysiliogogogochensis</name>
    <dbReference type="NCBI Taxonomy" id="2590453"/>
    <lineage>
        <taxon>Bacteria</taxon>
        <taxon>Pseudomonadati</taxon>
        <taxon>Myxococcota</taxon>
        <taxon>Myxococcia</taxon>
        <taxon>Myxococcales</taxon>
        <taxon>Cystobacterineae</taxon>
        <taxon>Myxococcaceae</taxon>
        <taxon>Myxococcus</taxon>
    </lineage>
</organism>
<gene>
    <name evidence="5" type="ORF">FJV41_35360</name>
</gene>
<evidence type="ECO:0000256" key="2">
    <source>
        <dbReference type="SAM" id="SignalP"/>
    </source>
</evidence>
<dbReference type="InterPro" id="IPR011044">
    <property type="entry name" value="Quino_amine_DH_bsu"/>
</dbReference>
<dbReference type="EMBL" id="VIFM01000202">
    <property type="protein sequence ID" value="TQF11218.1"/>
    <property type="molecule type" value="Genomic_DNA"/>
</dbReference>
<feature type="repeat" description="WD" evidence="1">
    <location>
        <begin position="541"/>
        <end position="573"/>
    </location>
</feature>
<dbReference type="SMART" id="SM00320">
    <property type="entry name" value="WD40"/>
    <property type="match status" value="7"/>
</dbReference>
<feature type="repeat" description="WD" evidence="1">
    <location>
        <begin position="802"/>
        <end position="837"/>
    </location>
</feature>
<dbReference type="InterPro" id="IPR000601">
    <property type="entry name" value="PKD_dom"/>
</dbReference>
<dbReference type="InterPro" id="IPR001680">
    <property type="entry name" value="WD40_rpt"/>
</dbReference>
<evidence type="ECO:0000259" key="4">
    <source>
        <dbReference type="Pfam" id="PF12894"/>
    </source>
</evidence>
<dbReference type="Pfam" id="PF00400">
    <property type="entry name" value="WD40"/>
    <property type="match status" value="3"/>
</dbReference>
<evidence type="ECO:0000256" key="1">
    <source>
        <dbReference type="PROSITE-ProRule" id="PRU00221"/>
    </source>
</evidence>
<reference evidence="5 6" key="1">
    <citation type="submission" date="2019-06" db="EMBL/GenBank/DDBJ databases">
        <authorList>
            <person name="Livingstone P."/>
            <person name="Whitworth D."/>
        </authorList>
    </citation>
    <scope>NUCLEOTIDE SEQUENCE [LARGE SCALE GENOMIC DNA]</scope>
    <source>
        <strain evidence="5 6">AM401</strain>
    </source>
</reference>
<name>A0A540WQC4_9BACT</name>
<dbReference type="Pfam" id="PF12894">
    <property type="entry name" value="ANAPC4_WD40"/>
    <property type="match status" value="1"/>
</dbReference>
<keyword evidence="6" id="KW-1185">Reference proteome</keyword>
<dbReference type="PROSITE" id="PS50082">
    <property type="entry name" value="WD_REPEATS_2"/>
    <property type="match status" value="3"/>
</dbReference>